<comment type="caution">
    <text evidence="2">The sequence shown here is derived from an EMBL/GenBank/DDBJ whole genome shotgun (WGS) entry which is preliminary data.</text>
</comment>
<accession>A0ABW5TTM6</accession>
<dbReference type="EMBL" id="JBHULV010000038">
    <property type="protein sequence ID" value="MFD2732234.1"/>
    <property type="molecule type" value="Genomic_DNA"/>
</dbReference>
<organism evidence="2 3">
    <name type="scientific">Pedobacter alpinus</name>
    <dbReference type="NCBI Taxonomy" id="1590643"/>
    <lineage>
        <taxon>Bacteria</taxon>
        <taxon>Pseudomonadati</taxon>
        <taxon>Bacteroidota</taxon>
        <taxon>Sphingobacteriia</taxon>
        <taxon>Sphingobacteriales</taxon>
        <taxon>Sphingobacteriaceae</taxon>
        <taxon>Pedobacter</taxon>
    </lineage>
</organism>
<proteinExistence type="predicted"/>
<sequence>MKKLFTLLLFCLPILGIAQSIDSTGTTLEEYKYLTSGVKGYIDNGLDMKSGYSISEVSSSTLNFSDASRTVRVYKFFKKGYKNPKALLLIYSKVGSGDFYICVPQKYSDDSIWKDVFKKLNTLTGSEPLMTLAYSLMVFNSEEIVK</sequence>
<evidence type="ECO:0000313" key="2">
    <source>
        <dbReference type="EMBL" id="MFD2732234.1"/>
    </source>
</evidence>
<keyword evidence="3" id="KW-1185">Reference proteome</keyword>
<protein>
    <submittedName>
        <fullName evidence="2">Uncharacterized protein</fullName>
    </submittedName>
</protein>
<name>A0ABW5TTM6_9SPHI</name>
<keyword evidence="1" id="KW-0732">Signal</keyword>
<evidence type="ECO:0000256" key="1">
    <source>
        <dbReference type="SAM" id="SignalP"/>
    </source>
</evidence>
<feature type="signal peptide" evidence="1">
    <location>
        <begin position="1"/>
        <end position="18"/>
    </location>
</feature>
<evidence type="ECO:0000313" key="3">
    <source>
        <dbReference type="Proteomes" id="UP001597546"/>
    </source>
</evidence>
<reference evidence="3" key="1">
    <citation type="journal article" date="2019" name="Int. J. Syst. Evol. Microbiol.">
        <title>The Global Catalogue of Microorganisms (GCM) 10K type strain sequencing project: providing services to taxonomists for standard genome sequencing and annotation.</title>
        <authorList>
            <consortium name="The Broad Institute Genomics Platform"/>
            <consortium name="The Broad Institute Genome Sequencing Center for Infectious Disease"/>
            <person name="Wu L."/>
            <person name="Ma J."/>
        </authorList>
    </citation>
    <scope>NUCLEOTIDE SEQUENCE [LARGE SCALE GENOMIC DNA]</scope>
    <source>
        <strain evidence="3">KCTC 42456</strain>
    </source>
</reference>
<gene>
    <name evidence="2" type="ORF">ACFSSE_11020</name>
</gene>
<dbReference type="Proteomes" id="UP001597546">
    <property type="component" value="Unassembled WGS sequence"/>
</dbReference>
<dbReference type="RefSeq" id="WP_379047833.1">
    <property type="nucleotide sequence ID" value="NZ_JBHSKW010000068.1"/>
</dbReference>
<feature type="chain" id="PRO_5047463215" evidence="1">
    <location>
        <begin position="19"/>
        <end position="146"/>
    </location>
</feature>